<dbReference type="GO" id="GO:0005737">
    <property type="term" value="C:cytoplasm"/>
    <property type="evidence" value="ECO:0007669"/>
    <property type="project" value="TreeGrafter"/>
</dbReference>
<dbReference type="Gene3D" id="3.40.50.300">
    <property type="entry name" value="P-loop containing nucleotide triphosphate hydrolases"/>
    <property type="match status" value="1"/>
</dbReference>
<gene>
    <name evidence="4" type="ORF">BN1204_036080</name>
    <name evidence="3" type="ORF">NCLIV_036080</name>
</gene>
<dbReference type="GeneID" id="13443395"/>
<keyword evidence="4" id="KW-0030">Aminoacyl-tRNA synthetase</keyword>
<dbReference type="SUPFAM" id="SSF52540">
    <property type="entry name" value="P-loop containing nucleoside triphosphate hydrolases"/>
    <property type="match status" value="1"/>
</dbReference>
<dbReference type="AlphaFoldDB" id="F0VJB6"/>
<dbReference type="InterPro" id="IPR045063">
    <property type="entry name" value="Dynamin_N"/>
</dbReference>
<reference evidence="4" key="4">
    <citation type="journal article" date="2015" name="PLoS ONE">
        <title>Comprehensive Evaluation of Toxoplasma gondii VEG and Neospora caninum LIV Genomes with Tachyzoite Stage Transcriptome and Proteome Defines Novel Transcript Features.</title>
        <authorList>
            <person name="Ramaprasad A."/>
            <person name="Mourier T."/>
            <person name="Naeem R."/>
            <person name="Malas T.B."/>
            <person name="Moussa E."/>
            <person name="Panigrahi A."/>
            <person name="Vermont S.J."/>
            <person name="Otto T.D."/>
            <person name="Wastling J."/>
            <person name="Pain A."/>
        </authorList>
    </citation>
    <scope>NUCLEOTIDE SEQUENCE</scope>
    <source>
        <strain evidence="4">Liverpool</strain>
    </source>
</reference>
<dbReference type="OrthoDB" id="415706at2759"/>
<evidence type="ECO:0000313" key="3">
    <source>
        <dbReference type="EMBL" id="CBZ53827.1"/>
    </source>
</evidence>
<evidence type="ECO:0000256" key="1">
    <source>
        <dbReference type="SAM" id="MobiDB-lite"/>
    </source>
</evidence>
<organism evidence="3 5">
    <name type="scientific">Neospora caninum (strain Liverpool)</name>
    <dbReference type="NCBI Taxonomy" id="572307"/>
    <lineage>
        <taxon>Eukaryota</taxon>
        <taxon>Sar</taxon>
        <taxon>Alveolata</taxon>
        <taxon>Apicomplexa</taxon>
        <taxon>Conoidasida</taxon>
        <taxon>Coccidia</taxon>
        <taxon>Eucoccidiorida</taxon>
        <taxon>Eimeriorina</taxon>
        <taxon>Sarcocystidae</taxon>
        <taxon>Neospora</taxon>
    </lineage>
</organism>
<feature type="compositionally biased region" description="Low complexity" evidence="1">
    <location>
        <begin position="672"/>
        <end position="688"/>
    </location>
</feature>
<dbReference type="OMA" id="HYNIIDN"/>
<feature type="domain" description="Dynamin N-terminal" evidence="2">
    <location>
        <begin position="119"/>
        <end position="259"/>
    </location>
</feature>
<dbReference type="InterPro" id="IPR022812">
    <property type="entry name" value="Dynamin"/>
</dbReference>
<proteinExistence type="predicted"/>
<dbReference type="PANTHER" id="PTHR11566">
    <property type="entry name" value="DYNAMIN"/>
    <property type="match status" value="1"/>
</dbReference>
<keyword evidence="5" id="KW-1185">Reference proteome</keyword>
<dbReference type="EMBL" id="LN714483">
    <property type="protein sequence ID" value="CEL67821.1"/>
    <property type="molecule type" value="Genomic_DNA"/>
</dbReference>
<feature type="compositionally biased region" description="Gly residues" evidence="1">
    <location>
        <begin position="1156"/>
        <end position="1169"/>
    </location>
</feature>
<reference evidence="3" key="2">
    <citation type="submission" date="2011-03" db="EMBL/GenBank/DDBJ databases">
        <title>Comparative genomics and transcriptomics of Neospora caninum and Toxoplasma gondii.</title>
        <authorList>
            <person name="Reid A.J."/>
            <person name="Sohal A."/>
            <person name="Harris D."/>
            <person name="Quail M."/>
            <person name="Sanders M."/>
            <person name="Berriman M."/>
            <person name="Wastling J.M."/>
            <person name="Pain A."/>
        </authorList>
    </citation>
    <scope>NUCLEOTIDE SEQUENCE</scope>
    <source>
        <strain evidence="3">Liverpool</strain>
    </source>
</reference>
<dbReference type="InParanoid" id="F0VJB6"/>
<dbReference type="GO" id="GO:0004812">
    <property type="term" value="F:aminoacyl-tRNA ligase activity"/>
    <property type="evidence" value="ECO:0007669"/>
    <property type="project" value="UniProtKB-KW"/>
</dbReference>
<name>F0VJB6_NEOCL</name>
<feature type="region of interest" description="Disordered" evidence="1">
    <location>
        <begin position="672"/>
        <end position="711"/>
    </location>
</feature>
<evidence type="ECO:0000313" key="4">
    <source>
        <dbReference type="EMBL" id="CEL67821.1"/>
    </source>
</evidence>
<dbReference type="GO" id="GO:0003924">
    <property type="term" value="F:GTPase activity"/>
    <property type="evidence" value="ECO:0007669"/>
    <property type="project" value="TreeGrafter"/>
</dbReference>
<dbReference type="RefSeq" id="XP_003883859.1">
    <property type="nucleotide sequence ID" value="XM_003883810.1"/>
</dbReference>
<sequence>MSNSLPRASHVSSDTMGPGPSPSRASPHASTFSSLPSSSRERESGWNEDDEEAPGAEHQPRLLETLEDVPKPLLEKARGILEQLRGREGDKRKLDANSAYLLCFQLLKLAGLEAEIPRLVVFGQQSMGKTTLLDYIMGGPIGYSSTDTGTRQPVVILLRPSESADSVQCWLGGEEIEVKELQARMKEIMSSQGERISSQELEVELAVPNGVHAVFVDLPGVKDDSKAGATQTRSVVRTYVQNNPNDLYILVKKASDDPANWPWSLREFILSAPPKGLGLTPRQTVVVGTRAKEFLVNEKNDIRTQSQLLERVLKRAVKDSSGAPLPLFLLELFSLSIEEKDALDFAAKRAAMNRQMDEGGRTVRELLETAFEPGPSPQLSKKLTEFFSPARFKKELNHKFQGLLSEQMGLLERRLVRKRLETQKRISDLEEQLAMQSPQSCRECIKLYLRELMQVVTELVTGNYTIIRLPHNGDEFLKTFGGNLRDNLEDGHALACELFAEHYDRGFLTKILKEAEEVFRRQDLEESLAPVTGPDGRVVMQPGQIVRYTLSKDETNMFGLVQSVGPPRSPGEDLDVPSVTGAGDGSGLSSKEATVTFYFRSGQAQGEQSQFKTVDKQRLAVLLPLQTIIHSSTPPPAGFRCWRRFYRPDGWVGLQAVELLSLSLRPALSAFSSEKPASSPSHAGASAAGNGGAFEAHLATSPGGGDGRQRFSEKSEAVVKALVGPDLRSASNAQAAEQVATLDELFADAATGDLERHSHANRRGNLNALQRISGDFADTRLLNQLSLTHLGRWLKFHICNIEPDRRFSDHVLLQMMRSVRHVIDKADWEPLVADLLQANVGAGILQLARLAACAAASALRRILRAASAEVNRQIKSGDLRSGLLFLATNHRFMEELEQSLEEYSRKKARDCAQAMRDLIFEQTHAIHFEMIEDFFDGCKRFEADFLGGSMMGEVTQHVKDSLAMRKQRLGIADIYARQENGASTPDSMIYEEVRIQFWVVKMLLSAPLTTKLYMHFIKDIKDKSMHLASEDKYSVTCENDLERTLQEQMLCERSPAGRALARTDEELMEHFNISMNKDELINQLNAARRTEEYTKLALEGVAKLLHQLQKGSGVDFLTRLDSPMDGRATALRSKAKQTASGEEAKEGLEGNTEGTGSAGWRGHASGGRVGQSTGSTGRVPAPVNGV</sequence>
<feature type="region of interest" description="Disordered" evidence="1">
    <location>
        <begin position="1128"/>
        <end position="1186"/>
    </location>
</feature>
<dbReference type="GO" id="GO:0008017">
    <property type="term" value="F:microtubule binding"/>
    <property type="evidence" value="ECO:0007669"/>
    <property type="project" value="TreeGrafter"/>
</dbReference>
<protein>
    <submittedName>
        <fullName evidence="4">Arginyl-tRNA synthetase</fullName>
    </submittedName>
</protein>
<dbReference type="Pfam" id="PF00350">
    <property type="entry name" value="Dynamin_N"/>
    <property type="match status" value="1"/>
</dbReference>
<reference evidence="3" key="1">
    <citation type="submission" date="2011-02" db="EMBL/GenBank/DDBJ databases">
        <authorList>
            <person name="Aslett M."/>
        </authorList>
    </citation>
    <scope>NUCLEOTIDE SEQUENCE</scope>
    <source>
        <strain evidence="3">Liverpool</strain>
    </source>
</reference>
<keyword evidence="4" id="KW-0436">Ligase</keyword>
<dbReference type="PANTHER" id="PTHR11566:SF233">
    <property type="entry name" value="CHROMOSOME UNDETERMINED SCAFFOLD_59, WHOLE GENOME SHOTGUN SEQUENCE"/>
    <property type="match status" value="1"/>
</dbReference>
<dbReference type="GO" id="GO:0005874">
    <property type="term" value="C:microtubule"/>
    <property type="evidence" value="ECO:0007669"/>
    <property type="project" value="TreeGrafter"/>
</dbReference>
<accession>F0VJB6</accession>
<dbReference type="EMBL" id="FR823390">
    <property type="protein sequence ID" value="CBZ53827.1"/>
    <property type="molecule type" value="Genomic_DNA"/>
</dbReference>
<reference evidence="5" key="3">
    <citation type="journal article" date="2012" name="PLoS Pathog.">
        <title>Comparative genomics of the apicomplexan parasites Toxoplasma gondii and Neospora caninum: Coccidia differing in host range and transmission strategy.</title>
        <authorList>
            <person name="Reid A.J."/>
            <person name="Vermont S.J."/>
            <person name="Cotton J.A."/>
            <person name="Harris D."/>
            <person name="Hill-Cawthorne G.A."/>
            <person name="Konen-Waisman S."/>
            <person name="Latham S.M."/>
            <person name="Mourier T."/>
            <person name="Norton R."/>
            <person name="Quail M.A."/>
            <person name="Sanders M."/>
            <person name="Shanmugam D."/>
            <person name="Sohal A."/>
            <person name="Wasmuth J.D."/>
            <person name="Brunk B."/>
            <person name="Grigg M.E."/>
            <person name="Howard J.C."/>
            <person name="Parkinson J."/>
            <person name="Roos D.S."/>
            <person name="Trees A.J."/>
            <person name="Berriman M."/>
            <person name="Pain A."/>
            <person name="Wastling J.M."/>
        </authorList>
    </citation>
    <scope>NUCLEOTIDE SEQUENCE [LARGE SCALE GENOMIC DNA]</scope>
    <source>
        <strain evidence="5">Liverpool</strain>
    </source>
</reference>
<evidence type="ECO:0000313" key="5">
    <source>
        <dbReference type="Proteomes" id="UP000007494"/>
    </source>
</evidence>
<feature type="compositionally biased region" description="Low complexity" evidence="1">
    <location>
        <begin position="26"/>
        <end position="38"/>
    </location>
</feature>
<dbReference type="eggNOG" id="ENOG502SHEV">
    <property type="taxonomic scope" value="Eukaryota"/>
</dbReference>
<feature type="compositionally biased region" description="Polar residues" evidence="1">
    <location>
        <begin position="1"/>
        <end position="15"/>
    </location>
</feature>
<feature type="region of interest" description="Disordered" evidence="1">
    <location>
        <begin position="1"/>
        <end position="69"/>
    </location>
</feature>
<dbReference type="GO" id="GO:0016020">
    <property type="term" value="C:membrane"/>
    <property type="evidence" value="ECO:0007669"/>
    <property type="project" value="TreeGrafter"/>
</dbReference>
<dbReference type="Proteomes" id="UP000007494">
    <property type="component" value="Chromosome VIII"/>
</dbReference>
<dbReference type="InterPro" id="IPR027417">
    <property type="entry name" value="P-loop_NTPase"/>
</dbReference>
<dbReference type="VEuPathDB" id="ToxoDB:NCLIV_036080"/>
<evidence type="ECO:0000259" key="2">
    <source>
        <dbReference type="Pfam" id="PF00350"/>
    </source>
</evidence>